<keyword evidence="4 6" id="KW-1133">Transmembrane helix</keyword>
<dbReference type="Proteomes" id="UP000053326">
    <property type="component" value="Unassembled WGS sequence"/>
</dbReference>
<organism evidence="8 9">
    <name type="scientific">Thermacetogenium phaeum</name>
    <dbReference type="NCBI Taxonomy" id="85874"/>
    <lineage>
        <taxon>Bacteria</taxon>
        <taxon>Bacillati</taxon>
        <taxon>Bacillota</taxon>
        <taxon>Clostridia</taxon>
        <taxon>Thermoanaerobacterales</taxon>
        <taxon>Thermoanaerobacteraceae</taxon>
        <taxon>Thermacetogenium</taxon>
    </lineage>
</organism>
<comment type="caution">
    <text evidence="8">The sequence shown here is derived from an EMBL/GenBank/DDBJ whole genome shotgun (WGS) entry which is preliminary data.</text>
</comment>
<evidence type="ECO:0000256" key="3">
    <source>
        <dbReference type="ARBA" id="ARBA00022692"/>
    </source>
</evidence>
<name>A0A101FF43_9THEO</name>
<proteinExistence type="predicted"/>
<evidence type="ECO:0000256" key="2">
    <source>
        <dbReference type="ARBA" id="ARBA00022475"/>
    </source>
</evidence>
<evidence type="ECO:0000313" key="9">
    <source>
        <dbReference type="Proteomes" id="UP000053326"/>
    </source>
</evidence>
<comment type="subcellular location">
    <subcellularLocation>
        <location evidence="1">Cell membrane</location>
    </subcellularLocation>
</comment>
<feature type="transmembrane region" description="Helical" evidence="6">
    <location>
        <begin position="66"/>
        <end position="90"/>
    </location>
</feature>
<dbReference type="Pfam" id="PF13190">
    <property type="entry name" value="PDGLE"/>
    <property type="match status" value="1"/>
</dbReference>
<dbReference type="GO" id="GO:0005886">
    <property type="term" value="C:plasma membrane"/>
    <property type="evidence" value="ECO:0007669"/>
    <property type="project" value="UniProtKB-SubCell"/>
</dbReference>
<keyword evidence="5 6" id="KW-0472">Membrane</keyword>
<keyword evidence="2" id="KW-1003">Cell membrane</keyword>
<reference evidence="9" key="1">
    <citation type="journal article" date="2015" name="MBio">
        <title>Genome-Resolved Metagenomic Analysis Reveals Roles for Candidate Phyla and Other Microbial Community Members in Biogeochemical Transformations in Oil Reservoirs.</title>
        <authorList>
            <person name="Hu P."/>
            <person name="Tom L."/>
            <person name="Singh A."/>
            <person name="Thomas B.C."/>
            <person name="Baker B.J."/>
            <person name="Piceno Y.M."/>
            <person name="Andersen G.L."/>
            <person name="Banfield J.F."/>
        </authorList>
    </citation>
    <scope>NUCLEOTIDE SEQUENCE [LARGE SCALE GENOMIC DNA]</scope>
</reference>
<dbReference type="AlphaFoldDB" id="A0A101FF43"/>
<evidence type="ECO:0000259" key="7">
    <source>
        <dbReference type="Pfam" id="PF13190"/>
    </source>
</evidence>
<sequence>MRREIWFLLILALALALFLSPFASSFPDGLERVAEDHGFIEQGEGQEVIHSPIPDYALPGIANEKVATALAGIIGTLLTLAAAYGIACLLKSRPAPEKEIERPQSSAK</sequence>
<accession>A0A101FF43</accession>
<evidence type="ECO:0000313" key="8">
    <source>
        <dbReference type="EMBL" id="KUK35883.1"/>
    </source>
</evidence>
<protein>
    <submittedName>
        <fullName evidence="8">Putative membrane protein</fullName>
    </submittedName>
</protein>
<evidence type="ECO:0000256" key="6">
    <source>
        <dbReference type="SAM" id="Phobius"/>
    </source>
</evidence>
<feature type="domain" description="PDGLE" evidence="7">
    <location>
        <begin position="3"/>
        <end position="91"/>
    </location>
</feature>
<dbReference type="OMA" id="MTHNRSN"/>
<evidence type="ECO:0000256" key="5">
    <source>
        <dbReference type="ARBA" id="ARBA00023136"/>
    </source>
</evidence>
<evidence type="ECO:0000256" key="1">
    <source>
        <dbReference type="ARBA" id="ARBA00004236"/>
    </source>
</evidence>
<dbReference type="EMBL" id="LGFO01000225">
    <property type="protein sequence ID" value="KUK35883.1"/>
    <property type="molecule type" value="Genomic_DNA"/>
</dbReference>
<keyword evidence="3 6" id="KW-0812">Transmembrane</keyword>
<gene>
    <name evidence="8" type="ORF">XD66_1412</name>
</gene>
<evidence type="ECO:0000256" key="4">
    <source>
        <dbReference type="ARBA" id="ARBA00022989"/>
    </source>
</evidence>
<dbReference type="InterPro" id="IPR025937">
    <property type="entry name" value="PDGLE_dom"/>
</dbReference>